<dbReference type="PANTHER" id="PTHR31609:SF1">
    <property type="entry name" value="CARBOHYDRATE DEACETYLASE"/>
    <property type="match status" value="1"/>
</dbReference>
<proteinExistence type="predicted"/>
<evidence type="ECO:0000313" key="6">
    <source>
        <dbReference type="EMBL" id="MFD1710559.1"/>
    </source>
</evidence>
<sequence>MSMTACTLKPLVLCADDYAQSAGISAAIRRLAGMGRLTATSAMVLSPRWPQDAAALAPLRGHIDVGLHLDWTSPFAQARGHGMGLQQAMRRALIGGFDRTAARAEIERQLDAFEAAWGAPPDHVDGHQHVQQFAGIRQALVDSLRQRYGGQARPPWLRLSCAPAGQRDLKARIIGALGGNSLKKLAARVDLPTATALSGIYNFEGSTDAYAAHMARWLAGSAAGTVLMCHPGDAQASGTAEPDDPIALARKREAQFLASERFAAQLAQHRIQLVRGSTLFSGTT</sequence>
<comment type="cofactor">
    <cofactor evidence="1">
        <name>Mg(2+)</name>
        <dbReference type="ChEBI" id="CHEBI:18420"/>
    </cofactor>
</comment>
<dbReference type="InterPro" id="IPR011330">
    <property type="entry name" value="Glyco_hydro/deAcase_b/a-brl"/>
</dbReference>
<dbReference type="Proteomes" id="UP001597304">
    <property type="component" value="Unassembled WGS sequence"/>
</dbReference>
<dbReference type="InterPro" id="IPR006879">
    <property type="entry name" value="YdjC-like"/>
</dbReference>
<accession>A0ABW4KTJ0</accession>
<reference evidence="7" key="1">
    <citation type="journal article" date="2019" name="Int. J. Syst. Evol. Microbiol.">
        <title>The Global Catalogue of Microorganisms (GCM) 10K type strain sequencing project: providing services to taxonomists for standard genome sequencing and annotation.</title>
        <authorList>
            <consortium name="The Broad Institute Genomics Platform"/>
            <consortium name="The Broad Institute Genome Sequencing Center for Infectious Disease"/>
            <person name="Wu L."/>
            <person name="Ma J."/>
        </authorList>
    </citation>
    <scope>NUCLEOTIDE SEQUENCE [LARGE SCALE GENOMIC DNA]</scope>
    <source>
        <strain evidence="7">LMG 29247</strain>
    </source>
</reference>
<organism evidence="6 7">
    <name type="scientific">Ottowia flava</name>
    <dbReference type="NCBI Taxonomy" id="2675430"/>
    <lineage>
        <taxon>Bacteria</taxon>
        <taxon>Pseudomonadati</taxon>
        <taxon>Pseudomonadota</taxon>
        <taxon>Betaproteobacteria</taxon>
        <taxon>Burkholderiales</taxon>
        <taxon>Comamonadaceae</taxon>
        <taxon>Ottowia</taxon>
    </lineage>
</organism>
<keyword evidence="7" id="KW-1185">Reference proteome</keyword>
<keyword evidence="2" id="KW-0479">Metal-binding</keyword>
<comment type="caution">
    <text evidence="6">The sequence shown here is derived from an EMBL/GenBank/DDBJ whole genome shotgun (WGS) entry which is preliminary data.</text>
</comment>
<evidence type="ECO:0000256" key="5">
    <source>
        <dbReference type="ARBA" id="ARBA00023277"/>
    </source>
</evidence>
<dbReference type="RefSeq" id="WP_255507664.1">
    <property type="nucleotide sequence ID" value="NZ_JBHUEJ010000016.1"/>
</dbReference>
<evidence type="ECO:0000256" key="3">
    <source>
        <dbReference type="ARBA" id="ARBA00022801"/>
    </source>
</evidence>
<gene>
    <name evidence="6" type="ORF">ACFSF0_08070</name>
</gene>
<dbReference type="EMBL" id="JBHUEJ010000016">
    <property type="protein sequence ID" value="MFD1710559.1"/>
    <property type="molecule type" value="Genomic_DNA"/>
</dbReference>
<evidence type="ECO:0000256" key="1">
    <source>
        <dbReference type="ARBA" id="ARBA00001946"/>
    </source>
</evidence>
<dbReference type="CDD" id="cd10807">
    <property type="entry name" value="YdjC_like_3"/>
    <property type="match status" value="1"/>
</dbReference>
<name>A0ABW4KTJ0_9BURK</name>
<keyword evidence="3" id="KW-0378">Hydrolase</keyword>
<dbReference type="PANTHER" id="PTHR31609">
    <property type="entry name" value="YDJC DEACETYLASE FAMILY MEMBER"/>
    <property type="match status" value="1"/>
</dbReference>
<protein>
    <submittedName>
        <fullName evidence="6">ChbG/HpnK family deacetylase</fullName>
    </submittedName>
</protein>
<dbReference type="Gene3D" id="3.20.20.370">
    <property type="entry name" value="Glycoside hydrolase/deacetylase"/>
    <property type="match status" value="1"/>
</dbReference>
<keyword evidence="4" id="KW-0460">Magnesium</keyword>
<keyword evidence="5" id="KW-0119">Carbohydrate metabolism</keyword>
<evidence type="ECO:0000256" key="4">
    <source>
        <dbReference type="ARBA" id="ARBA00022842"/>
    </source>
</evidence>
<evidence type="ECO:0000256" key="2">
    <source>
        <dbReference type="ARBA" id="ARBA00022723"/>
    </source>
</evidence>
<dbReference type="Pfam" id="PF04794">
    <property type="entry name" value="YdjC"/>
    <property type="match status" value="1"/>
</dbReference>
<evidence type="ECO:0000313" key="7">
    <source>
        <dbReference type="Proteomes" id="UP001597304"/>
    </source>
</evidence>
<dbReference type="SUPFAM" id="SSF88713">
    <property type="entry name" value="Glycoside hydrolase/deacetylase"/>
    <property type="match status" value="1"/>
</dbReference>